<sequence>MQQLSTPGPGTTTPGQGTATPGRAATTSAPASARQIRPTLLCLPHAGGAARAFAGLEAALPRAARMTLLELPGHGSRMAEPLREDFGAVMEDLIRGSAPHTTGQYVLLGHSMGAAFAYEMGRYWSALGRPPAGVVVVGRNGPTARRTLPDLHTLSAPAFLDSVRRLGGTPPQLFEHPELVKLFTPVLRADFTISETYTPLPGPPLACPLWVCAGVDDPMVDDPGLRDWENHGAGDVAIEWLPGNHFLLDDPAFHAYVAGVLRALPEPGTTA</sequence>
<proteinExistence type="inferred from homology"/>
<evidence type="ECO:0000313" key="5">
    <source>
        <dbReference type="EMBL" id="XDQ66769.1"/>
    </source>
</evidence>
<protein>
    <submittedName>
        <fullName evidence="5">Thioesterase II family protein</fullName>
    </submittedName>
</protein>
<evidence type="ECO:0000256" key="1">
    <source>
        <dbReference type="ARBA" id="ARBA00007169"/>
    </source>
</evidence>
<accession>A0AB39SN50</accession>
<evidence type="ECO:0000256" key="2">
    <source>
        <dbReference type="ARBA" id="ARBA00022801"/>
    </source>
</evidence>
<organism evidence="5">
    <name type="scientific">Streptomyces sp. R35</name>
    <dbReference type="NCBI Taxonomy" id="3238630"/>
    <lineage>
        <taxon>Bacteria</taxon>
        <taxon>Bacillati</taxon>
        <taxon>Actinomycetota</taxon>
        <taxon>Actinomycetes</taxon>
        <taxon>Kitasatosporales</taxon>
        <taxon>Streptomycetaceae</taxon>
        <taxon>Streptomyces</taxon>
    </lineage>
</organism>
<dbReference type="PANTHER" id="PTHR11487">
    <property type="entry name" value="THIOESTERASE"/>
    <property type="match status" value="1"/>
</dbReference>
<dbReference type="SUPFAM" id="SSF53474">
    <property type="entry name" value="alpha/beta-Hydrolases"/>
    <property type="match status" value="1"/>
</dbReference>
<dbReference type="InterPro" id="IPR012223">
    <property type="entry name" value="TEII"/>
</dbReference>
<dbReference type="AlphaFoldDB" id="A0AB39SN50"/>
<keyword evidence="2" id="KW-0378">Hydrolase</keyword>
<dbReference type="PANTHER" id="PTHR11487:SF0">
    <property type="entry name" value="S-ACYL FATTY ACID SYNTHASE THIOESTERASE, MEDIUM CHAIN"/>
    <property type="match status" value="1"/>
</dbReference>
<evidence type="ECO:0000256" key="3">
    <source>
        <dbReference type="SAM" id="MobiDB-lite"/>
    </source>
</evidence>
<comment type="similarity">
    <text evidence="1">Belongs to the thioesterase family.</text>
</comment>
<gene>
    <name evidence="5" type="ORF">AB5J50_41305</name>
</gene>
<feature type="region of interest" description="Disordered" evidence="3">
    <location>
        <begin position="1"/>
        <end position="32"/>
    </location>
</feature>
<dbReference type="GO" id="GO:0008610">
    <property type="term" value="P:lipid biosynthetic process"/>
    <property type="evidence" value="ECO:0007669"/>
    <property type="project" value="TreeGrafter"/>
</dbReference>
<feature type="domain" description="Thioesterase TesA-like" evidence="4">
    <location>
        <begin position="41"/>
        <end position="261"/>
    </location>
</feature>
<dbReference type="EMBL" id="CP163440">
    <property type="protein sequence ID" value="XDQ66769.1"/>
    <property type="molecule type" value="Genomic_DNA"/>
</dbReference>
<dbReference type="GO" id="GO:0016787">
    <property type="term" value="F:hydrolase activity"/>
    <property type="evidence" value="ECO:0007669"/>
    <property type="project" value="UniProtKB-KW"/>
</dbReference>
<name>A0AB39SN50_9ACTN</name>
<dbReference type="Pfam" id="PF00975">
    <property type="entry name" value="Thioesterase"/>
    <property type="match status" value="1"/>
</dbReference>
<dbReference type="InterPro" id="IPR001031">
    <property type="entry name" value="Thioesterase"/>
</dbReference>
<dbReference type="Gene3D" id="3.40.50.1820">
    <property type="entry name" value="alpha/beta hydrolase"/>
    <property type="match status" value="1"/>
</dbReference>
<dbReference type="InterPro" id="IPR020802">
    <property type="entry name" value="TesA-like"/>
</dbReference>
<dbReference type="RefSeq" id="WP_369263746.1">
    <property type="nucleotide sequence ID" value="NZ_CP163440.1"/>
</dbReference>
<evidence type="ECO:0000259" key="4">
    <source>
        <dbReference type="SMART" id="SM00824"/>
    </source>
</evidence>
<reference evidence="5" key="1">
    <citation type="submission" date="2024-07" db="EMBL/GenBank/DDBJ databases">
        <authorList>
            <person name="Yu S.T."/>
        </authorList>
    </citation>
    <scope>NUCLEOTIDE SEQUENCE</scope>
    <source>
        <strain evidence="5">R35</strain>
    </source>
</reference>
<dbReference type="InterPro" id="IPR029058">
    <property type="entry name" value="AB_hydrolase_fold"/>
</dbReference>
<dbReference type="SMART" id="SM00824">
    <property type="entry name" value="PKS_TE"/>
    <property type="match status" value="1"/>
</dbReference>